<evidence type="ECO:0000313" key="3">
    <source>
        <dbReference type="Proteomes" id="UP000077271"/>
    </source>
</evidence>
<dbReference type="Pfam" id="PF23491">
    <property type="entry name" value="bPH_8"/>
    <property type="match status" value="1"/>
</dbReference>
<name>A0A177KWV7_9BACI</name>
<reference evidence="2 3" key="1">
    <citation type="submission" date="2016-01" db="EMBL/GenBank/DDBJ databases">
        <title>Investigation of taxonomic status of Bacillus aminovorans.</title>
        <authorList>
            <person name="Verma A."/>
            <person name="Pal Y."/>
            <person name="Krishnamurthi S."/>
        </authorList>
    </citation>
    <scope>NUCLEOTIDE SEQUENCE [LARGE SCALE GENOMIC DNA]</scope>
    <source>
        <strain evidence="2 3">DSM 4337</strain>
    </source>
</reference>
<sequence>MLYIAAAIVVVVVGAVLANRYLAGHKVEKGLLVVKSGDRETTIPMNEIVEVFEMDKFPKDSSFIEKYIVRPYVKKKRVAVYTRSNVSYLFVLRNKDRLVKSVKTQNPRVHIKAKVL</sequence>
<organism evidence="2 3">
    <name type="scientific">Domibacillus aminovorans</name>
    <dbReference type="NCBI Taxonomy" id="29332"/>
    <lineage>
        <taxon>Bacteria</taxon>
        <taxon>Bacillati</taxon>
        <taxon>Bacillota</taxon>
        <taxon>Bacilli</taxon>
        <taxon>Bacillales</taxon>
        <taxon>Bacillaceae</taxon>
        <taxon>Domibacillus</taxon>
    </lineage>
</organism>
<dbReference type="Proteomes" id="UP000077271">
    <property type="component" value="Unassembled WGS sequence"/>
</dbReference>
<feature type="domain" description="Sublancin immunity protein SunI-like PH" evidence="1">
    <location>
        <begin position="29"/>
        <end position="103"/>
    </location>
</feature>
<dbReference type="EMBL" id="LQWZ01000012">
    <property type="protein sequence ID" value="OAH57849.1"/>
    <property type="molecule type" value="Genomic_DNA"/>
</dbReference>
<dbReference type="RefSeq" id="WP_018392870.1">
    <property type="nucleotide sequence ID" value="NZ_LQWZ01000012.1"/>
</dbReference>
<dbReference type="AlphaFoldDB" id="A0A177KWV7"/>
<dbReference type="InterPro" id="IPR055365">
    <property type="entry name" value="PH_SunI-like"/>
</dbReference>
<gene>
    <name evidence="2" type="ORF">AWH48_02215</name>
</gene>
<comment type="caution">
    <text evidence="2">The sequence shown here is derived from an EMBL/GenBank/DDBJ whole genome shotgun (WGS) entry which is preliminary data.</text>
</comment>
<protein>
    <recommendedName>
        <fullName evidence="1">Sublancin immunity protein SunI-like PH domain-containing protein</fullName>
    </recommendedName>
</protein>
<evidence type="ECO:0000259" key="1">
    <source>
        <dbReference type="Pfam" id="PF23491"/>
    </source>
</evidence>
<proteinExistence type="predicted"/>
<accession>A0A177KWV7</accession>
<evidence type="ECO:0000313" key="2">
    <source>
        <dbReference type="EMBL" id="OAH57849.1"/>
    </source>
</evidence>